<feature type="transmembrane region" description="Helical" evidence="2">
    <location>
        <begin position="87"/>
        <end position="105"/>
    </location>
</feature>
<feature type="compositionally biased region" description="Basic and acidic residues" evidence="1">
    <location>
        <begin position="294"/>
        <end position="308"/>
    </location>
</feature>
<feature type="compositionally biased region" description="Pro residues" evidence="1">
    <location>
        <begin position="335"/>
        <end position="349"/>
    </location>
</feature>
<organism evidence="3 4">
    <name type="scientific">Granulicella arctica</name>
    <dbReference type="NCBI Taxonomy" id="940613"/>
    <lineage>
        <taxon>Bacteria</taxon>
        <taxon>Pseudomonadati</taxon>
        <taxon>Acidobacteriota</taxon>
        <taxon>Terriglobia</taxon>
        <taxon>Terriglobales</taxon>
        <taxon>Acidobacteriaceae</taxon>
        <taxon>Granulicella</taxon>
    </lineage>
</organism>
<name>A0A7Y9THP3_9BACT</name>
<reference evidence="3 4" key="1">
    <citation type="submission" date="2020-07" db="EMBL/GenBank/DDBJ databases">
        <title>Genomic Encyclopedia of Type Strains, Phase IV (KMG-V): Genome sequencing to study the core and pangenomes of soil and plant-associated prokaryotes.</title>
        <authorList>
            <person name="Whitman W."/>
        </authorList>
    </citation>
    <scope>NUCLEOTIDE SEQUENCE [LARGE SCALE GENOMIC DNA]</scope>
    <source>
        <strain evidence="3 4">X4EP2</strain>
    </source>
</reference>
<feature type="transmembrane region" description="Helical" evidence="2">
    <location>
        <begin position="230"/>
        <end position="248"/>
    </location>
</feature>
<feature type="transmembrane region" description="Helical" evidence="2">
    <location>
        <begin position="260"/>
        <end position="280"/>
    </location>
</feature>
<evidence type="ECO:0000313" key="4">
    <source>
        <dbReference type="Proteomes" id="UP000589520"/>
    </source>
</evidence>
<evidence type="ECO:0000256" key="2">
    <source>
        <dbReference type="SAM" id="Phobius"/>
    </source>
</evidence>
<feature type="transmembrane region" description="Helical" evidence="2">
    <location>
        <begin position="166"/>
        <end position="187"/>
    </location>
</feature>
<evidence type="ECO:0000313" key="3">
    <source>
        <dbReference type="EMBL" id="NYF81296.1"/>
    </source>
</evidence>
<dbReference type="RefSeq" id="WP_179493127.1">
    <property type="nucleotide sequence ID" value="NZ_JACCCW010000002.1"/>
</dbReference>
<feature type="compositionally biased region" description="Basic and acidic residues" evidence="1">
    <location>
        <begin position="357"/>
        <end position="368"/>
    </location>
</feature>
<proteinExistence type="predicted"/>
<keyword evidence="4" id="KW-1185">Reference proteome</keyword>
<keyword evidence="2" id="KW-0812">Transmembrane</keyword>
<gene>
    <name evidence="3" type="ORF">HDF17_003616</name>
</gene>
<dbReference type="AlphaFoldDB" id="A0A7Y9THP3"/>
<dbReference type="EMBL" id="JACCCW010000002">
    <property type="protein sequence ID" value="NYF81296.1"/>
    <property type="molecule type" value="Genomic_DNA"/>
</dbReference>
<feature type="transmembrane region" description="Helical" evidence="2">
    <location>
        <begin position="126"/>
        <end position="146"/>
    </location>
</feature>
<evidence type="ECO:0000256" key="1">
    <source>
        <dbReference type="SAM" id="MobiDB-lite"/>
    </source>
</evidence>
<dbReference type="Proteomes" id="UP000589520">
    <property type="component" value="Unassembled WGS sequence"/>
</dbReference>
<protein>
    <submittedName>
        <fullName evidence="3">Uncharacterized protein</fullName>
    </submittedName>
</protein>
<sequence length="368" mass="41219">MNRKRSLLIHGLGLTLRRFPALLWAFLLNFSFAALATWPVSMAIGHVTDTSLASRSLHTGFNLAILLELTHKLFQGPGINLGIPANLILYLSTYFLLVPGTLLCYQTGAPARLSTLVQAGILHFWRFVRITLLTLIVFALILGPLFALQNKWSDHVDAHAVGRHAFIAEMLGYLVLALVFALLRLYFDLVEVYTVQLGLTLRSNGKPDRRVRKALLPAFRALRHNFLRSYETFLLLAVLGIAAVLLTARTSMHSLAQPRVWPMFLLAQTGLFLMLLTRFWQRGAETTLSLDNPIYREPEEREEEERPTRASFLPDTPPAPAIVPEPEHTHLTDPIPNPEPITPSLPGPDPGVYHPEPPPDHTPDPEKL</sequence>
<comment type="caution">
    <text evidence="3">The sequence shown here is derived from an EMBL/GenBank/DDBJ whole genome shotgun (WGS) entry which is preliminary data.</text>
</comment>
<keyword evidence="2" id="KW-0472">Membrane</keyword>
<accession>A0A7Y9THP3</accession>
<feature type="transmembrane region" description="Helical" evidence="2">
    <location>
        <begin position="21"/>
        <end position="44"/>
    </location>
</feature>
<keyword evidence="2" id="KW-1133">Transmembrane helix</keyword>
<feature type="region of interest" description="Disordered" evidence="1">
    <location>
        <begin position="291"/>
        <end position="368"/>
    </location>
</feature>